<reference evidence="1 2" key="1">
    <citation type="submission" date="2018-06" db="EMBL/GenBank/DDBJ databases">
        <title>ACT-28, a chromosomally-encoded AmpC with carbapenemase activity from Enterobacter kobei.</title>
        <authorList>
            <person name="Jousset A.B."/>
            <person name="Oueslati S."/>
            <person name="Bernabeu S."/>
            <person name="Takissian J."/>
            <person name="Creton E."/>
            <person name="Vogel A."/>
            <person name="Cotellon G."/>
            <person name="Bonnin R.A."/>
            <person name="Dortet L."/>
            <person name="Naas T."/>
        </authorList>
    </citation>
    <scope>NUCLEOTIDE SEQUENCE [LARGE SCALE GENOMIC DNA]</scope>
    <source>
        <strain evidence="1 2">99B3</strain>
    </source>
</reference>
<dbReference type="RefSeq" id="WP_040113300.1">
    <property type="nucleotide sequence ID" value="NZ_CABMNQ010000053.1"/>
</dbReference>
<gene>
    <name evidence="1" type="ORF">DP202_21810</name>
</gene>
<proteinExistence type="predicted"/>
<protein>
    <submittedName>
        <fullName evidence="1">Uncharacterized protein</fullName>
    </submittedName>
</protein>
<evidence type="ECO:0000313" key="2">
    <source>
        <dbReference type="Proteomes" id="UP000251576"/>
    </source>
</evidence>
<organism evidence="1 2">
    <name type="scientific">Enterobacter cloacae</name>
    <dbReference type="NCBI Taxonomy" id="550"/>
    <lineage>
        <taxon>Bacteria</taxon>
        <taxon>Pseudomonadati</taxon>
        <taxon>Pseudomonadota</taxon>
        <taxon>Gammaproteobacteria</taxon>
        <taxon>Enterobacterales</taxon>
        <taxon>Enterobacteriaceae</taxon>
        <taxon>Enterobacter</taxon>
        <taxon>Enterobacter cloacae complex</taxon>
    </lineage>
</organism>
<sequence length="98" mass="11209">MKNIFEEINEFSSEKIALFSFGKFCYVFLNKDPIFVKKLLPLIQTSLANESFQADVMRAYTEGCMNEKAAILKEFEAKRDHPNAAKFYGPQLDLNSCA</sequence>
<evidence type="ECO:0000313" key="1">
    <source>
        <dbReference type="EMBL" id="RAZ63020.1"/>
    </source>
</evidence>
<dbReference type="Proteomes" id="UP000251576">
    <property type="component" value="Unassembled WGS sequence"/>
</dbReference>
<dbReference type="AlphaFoldDB" id="A0A330GAK0"/>
<dbReference type="EMBL" id="QMDH01000053">
    <property type="protein sequence ID" value="RAZ63020.1"/>
    <property type="molecule type" value="Genomic_DNA"/>
</dbReference>
<accession>A0A330GAK0</accession>
<name>A0A330GAK0_ENTCL</name>
<comment type="caution">
    <text evidence="1">The sequence shown here is derived from an EMBL/GenBank/DDBJ whole genome shotgun (WGS) entry which is preliminary data.</text>
</comment>